<comment type="caution">
    <text evidence="1">The sequence shown here is derived from an EMBL/GenBank/DDBJ whole genome shotgun (WGS) entry which is preliminary data.</text>
</comment>
<keyword evidence="2" id="KW-1185">Reference proteome</keyword>
<gene>
    <name evidence="1" type="ORF">M8818_007122</name>
</gene>
<dbReference type="Proteomes" id="UP001320706">
    <property type="component" value="Unassembled WGS sequence"/>
</dbReference>
<name>A0ACC3S5W7_9PEZI</name>
<evidence type="ECO:0000313" key="1">
    <source>
        <dbReference type="EMBL" id="KAK8195971.1"/>
    </source>
</evidence>
<proteinExistence type="predicted"/>
<sequence length="183" mass="19927">MHVGVQFGLIRAQLLVGDSTCSTFPKRVCSHVRTHLTWAFLSGTGMQSISPQASRTYIPSSPVFTPSCTSRSFCKNGEPIVSISRRSSRFQGAAQRVCTSVRGRHGGPKVSKSIAVSTRKNDSHGGQVFIQQQSSLRCHSRIRGAEVLRAQGDPLLSLLVLRKGTQRSVHGNDWPLLVIPTTC</sequence>
<accession>A0ACC3S5W7</accession>
<dbReference type="EMBL" id="JAMKPW020000042">
    <property type="protein sequence ID" value="KAK8195971.1"/>
    <property type="molecule type" value="Genomic_DNA"/>
</dbReference>
<evidence type="ECO:0000313" key="2">
    <source>
        <dbReference type="Proteomes" id="UP001320706"/>
    </source>
</evidence>
<organism evidence="1 2">
    <name type="scientific">Zalaria obscura</name>
    <dbReference type="NCBI Taxonomy" id="2024903"/>
    <lineage>
        <taxon>Eukaryota</taxon>
        <taxon>Fungi</taxon>
        <taxon>Dikarya</taxon>
        <taxon>Ascomycota</taxon>
        <taxon>Pezizomycotina</taxon>
        <taxon>Dothideomycetes</taxon>
        <taxon>Dothideomycetidae</taxon>
        <taxon>Dothideales</taxon>
        <taxon>Zalariaceae</taxon>
        <taxon>Zalaria</taxon>
    </lineage>
</organism>
<protein>
    <submittedName>
        <fullName evidence="1">Uncharacterized protein</fullName>
    </submittedName>
</protein>
<reference evidence="1" key="1">
    <citation type="submission" date="2024-02" db="EMBL/GenBank/DDBJ databases">
        <title>Metagenome Assembled Genome of Zalaria obscura JY119.</title>
        <authorList>
            <person name="Vighnesh L."/>
            <person name="Jagadeeshwari U."/>
            <person name="Venkata Ramana C."/>
            <person name="Sasikala C."/>
        </authorList>
    </citation>
    <scope>NUCLEOTIDE SEQUENCE</scope>
    <source>
        <strain evidence="1">JY119</strain>
    </source>
</reference>